<evidence type="ECO:0000259" key="9">
    <source>
        <dbReference type="PROSITE" id="PS51192"/>
    </source>
</evidence>
<dbReference type="InterPro" id="IPR050079">
    <property type="entry name" value="DEAD_box_RNA_helicase"/>
</dbReference>
<dbReference type="HOGENOM" id="CLU_003041_1_3_10"/>
<dbReference type="STRING" id="879243.Poras_0425"/>
<evidence type="ECO:0000256" key="2">
    <source>
        <dbReference type="ARBA" id="ARBA00022801"/>
    </source>
</evidence>
<keyword evidence="4 7" id="KW-0067">ATP-binding</keyword>
<dbReference type="OrthoDB" id="9785240at2"/>
<dbReference type="PANTHER" id="PTHR47959">
    <property type="entry name" value="ATP-DEPENDENT RNA HELICASE RHLE-RELATED"/>
    <property type="match status" value="1"/>
</dbReference>
<dbReference type="SMART" id="SM00487">
    <property type="entry name" value="DEXDc"/>
    <property type="match status" value="1"/>
</dbReference>
<dbReference type="PROSITE" id="PS51195">
    <property type="entry name" value="Q_MOTIF"/>
    <property type="match status" value="1"/>
</dbReference>
<dbReference type="Pfam" id="PF00270">
    <property type="entry name" value="DEAD"/>
    <property type="match status" value="1"/>
</dbReference>
<dbReference type="CDD" id="cd18787">
    <property type="entry name" value="SF2_C_DEAD"/>
    <property type="match status" value="1"/>
</dbReference>
<dbReference type="Pfam" id="PF00271">
    <property type="entry name" value="Helicase_C"/>
    <property type="match status" value="1"/>
</dbReference>
<reference evidence="13" key="1">
    <citation type="submission" date="2011-04" db="EMBL/GenBank/DDBJ databases">
        <title>The complete genome of Porphyromonas asaccharolytica DSM 20707.</title>
        <authorList>
            <person name="Lucas S."/>
            <person name="Han J."/>
            <person name="Lapidus A."/>
            <person name="Bruce D."/>
            <person name="Goodwin L."/>
            <person name="Pitluck S."/>
            <person name="Peters L."/>
            <person name="Kyrpides N."/>
            <person name="Mavromatis K."/>
            <person name="Ivanova N."/>
            <person name="Ovchinnikova G."/>
            <person name="Pagani I."/>
            <person name="Lu M."/>
            <person name="Detter J.C."/>
            <person name="Tapia R."/>
            <person name="Han C."/>
            <person name="Land M."/>
            <person name="Hauser L."/>
            <person name="Markowitz V."/>
            <person name="Cheng J.-F."/>
            <person name="Hugenholtz P."/>
            <person name="Woyke T."/>
            <person name="Wu D."/>
            <person name="Gronow S."/>
            <person name="Wellnitz S."/>
            <person name="Brambilla E."/>
            <person name="Klenk H.-P."/>
            <person name="Eisen J.A."/>
        </authorList>
    </citation>
    <scope>NUCLEOTIDE SEQUENCE [LARGE SCALE GENOMIC DNA]</scope>
    <source>
        <strain evidence="13">ATCC 25260 / DSM 20707 / VPI 4198</strain>
    </source>
</reference>
<dbReference type="KEGG" id="pah:Poras_0425"/>
<keyword evidence="2 7" id="KW-0378">Hydrolase</keyword>
<dbReference type="EMBL" id="CP002689">
    <property type="protein sequence ID" value="AEE12379.1"/>
    <property type="molecule type" value="Genomic_DNA"/>
</dbReference>
<dbReference type="SUPFAM" id="SSF52540">
    <property type="entry name" value="P-loop containing nucleoside triphosphate hydrolases"/>
    <property type="match status" value="1"/>
</dbReference>
<dbReference type="GO" id="GO:0016787">
    <property type="term" value="F:hydrolase activity"/>
    <property type="evidence" value="ECO:0007669"/>
    <property type="project" value="UniProtKB-KW"/>
</dbReference>
<dbReference type="InterPro" id="IPR001650">
    <property type="entry name" value="Helicase_C-like"/>
</dbReference>
<feature type="domain" description="Helicase C-terminal" evidence="10">
    <location>
        <begin position="234"/>
        <end position="381"/>
    </location>
</feature>
<dbReference type="InterPro" id="IPR011545">
    <property type="entry name" value="DEAD/DEAH_box_helicase_dom"/>
</dbReference>
<dbReference type="GO" id="GO:0003724">
    <property type="term" value="F:RNA helicase activity"/>
    <property type="evidence" value="ECO:0007669"/>
    <property type="project" value="InterPro"/>
</dbReference>
<comment type="similarity">
    <text evidence="5 7">Belongs to the DEAD box helicase family.</text>
</comment>
<feature type="compositionally biased region" description="Basic residues" evidence="8">
    <location>
        <begin position="423"/>
        <end position="438"/>
    </location>
</feature>
<evidence type="ECO:0000256" key="3">
    <source>
        <dbReference type="ARBA" id="ARBA00022806"/>
    </source>
</evidence>
<dbReference type="PROSITE" id="PS51192">
    <property type="entry name" value="HELICASE_ATP_BIND_1"/>
    <property type="match status" value="1"/>
</dbReference>
<dbReference type="PROSITE" id="PS00039">
    <property type="entry name" value="DEAD_ATP_HELICASE"/>
    <property type="match status" value="1"/>
</dbReference>
<evidence type="ECO:0000256" key="8">
    <source>
        <dbReference type="SAM" id="MobiDB-lite"/>
    </source>
</evidence>
<dbReference type="InterPro" id="IPR014014">
    <property type="entry name" value="RNA_helicase_DEAD_Q_motif"/>
</dbReference>
<evidence type="ECO:0000313" key="12">
    <source>
        <dbReference type="EMBL" id="AEE12379.1"/>
    </source>
</evidence>
<dbReference type="RefSeq" id="WP_004331876.1">
    <property type="nucleotide sequence ID" value="NC_015501.1"/>
</dbReference>
<dbReference type="PROSITE" id="PS51194">
    <property type="entry name" value="HELICASE_CTER"/>
    <property type="match status" value="1"/>
</dbReference>
<dbReference type="Gene3D" id="3.40.50.300">
    <property type="entry name" value="P-loop containing nucleotide triphosphate hydrolases"/>
    <property type="match status" value="2"/>
</dbReference>
<accession>F4KN41</accession>
<dbReference type="InterPro" id="IPR027417">
    <property type="entry name" value="P-loop_NTPase"/>
</dbReference>
<feature type="domain" description="Helicase ATP-binding" evidence="9">
    <location>
        <begin position="32"/>
        <end position="208"/>
    </location>
</feature>
<gene>
    <name evidence="12" type="ordered locus">Poras_0425</name>
</gene>
<dbReference type="GO" id="GO:0005829">
    <property type="term" value="C:cytosol"/>
    <property type="evidence" value="ECO:0007669"/>
    <property type="project" value="TreeGrafter"/>
</dbReference>
<name>F4KN41_PORAD</name>
<evidence type="ECO:0000256" key="1">
    <source>
        <dbReference type="ARBA" id="ARBA00022741"/>
    </source>
</evidence>
<evidence type="ECO:0000259" key="11">
    <source>
        <dbReference type="PROSITE" id="PS51195"/>
    </source>
</evidence>
<keyword evidence="1 7" id="KW-0547">Nucleotide-binding</keyword>
<dbReference type="PANTHER" id="PTHR47959:SF13">
    <property type="entry name" value="ATP-DEPENDENT RNA HELICASE RHLE"/>
    <property type="match status" value="1"/>
</dbReference>
<dbReference type="eggNOG" id="COG0513">
    <property type="taxonomic scope" value="Bacteria"/>
</dbReference>
<feature type="short sequence motif" description="Q motif" evidence="6">
    <location>
        <begin position="1"/>
        <end position="29"/>
    </location>
</feature>
<dbReference type="Proteomes" id="UP000006545">
    <property type="component" value="Chromosome"/>
</dbReference>
<organism evidence="12 13">
    <name type="scientific">Porphyromonas asaccharolytica (strain ATCC 25260 / DSM 20707 / BCRC 10618 / CCUG 7834 / JCM 6326 / LMG 13178 / VPI 4198 / B440)</name>
    <name type="common">Bacteroides asaccharolyticus</name>
    <dbReference type="NCBI Taxonomy" id="879243"/>
    <lineage>
        <taxon>Bacteria</taxon>
        <taxon>Pseudomonadati</taxon>
        <taxon>Bacteroidota</taxon>
        <taxon>Bacteroidia</taxon>
        <taxon>Bacteroidales</taxon>
        <taxon>Porphyromonadaceae</taxon>
        <taxon>Porphyromonas</taxon>
    </lineage>
</organism>
<dbReference type="CDD" id="cd00268">
    <property type="entry name" value="DEADc"/>
    <property type="match status" value="1"/>
</dbReference>
<keyword evidence="13" id="KW-1185">Reference proteome</keyword>
<sequence length="438" mass="48205">MDFYELDLEDEVLDGLDAMNFVETSPIQSETIPPLLEGRDVIGCAQTGSGKTAAYLLPFLNKVARQELPKEHLGAVVMAPTRELAKQIDQEVEGFGYYVSVSTLAIYGGTDGIAWEQQRRGMALGADIVIATPGRLLSMLRLGACDLSHVQYFVLDEADRMLDMGFYEDIMEIYKALPEDCQHVMFSATMPKEILKLSESILVDPVLVELAVAKPPKSIMQTAYICYDAQKLPIIRSLFTNPESEVSRTIIFAGTKATVHALAQTLSRDGLPVAEMHSDLSQERREEVLRDFRMGRIKVLVATDIVARGIDIDDIAVVINYEVPRDFEDYVHRIGRTARGADGKGLAITLVSPSDQQDFARLEHFLEQEIYRIPLDPSLGEAPAYAPNERANSRGAARGKGNGRSRSQGKGNGRGNAQGKGRSSQRKGRSGGRKGSKQ</sequence>
<dbReference type="SMART" id="SM00490">
    <property type="entry name" value="HELICc"/>
    <property type="match status" value="1"/>
</dbReference>
<dbReference type="InterPro" id="IPR000629">
    <property type="entry name" value="RNA-helicase_DEAD-box_CS"/>
</dbReference>
<evidence type="ECO:0000256" key="7">
    <source>
        <dbReference type="RuleBase" id="RU000492"/>
    </source>
</evidence>
<feature type="domain" description="DEAD-box RNA helicase Q" evidence="11">
    <location>
        <begin position="1"/>
        <end position="29"/>
    </location>
</feature>
<dbReference type="GO" id="GO:0003676">
    <property type="term" value="F:nucleic acid binding"/>
    <property type="evidence" value="ECO:0007669"/>
    <property type="project" value="InterPro"/>
</dbReference>
<evidence type="ECO:0000259" key="10">
    <source>
        <dbReference type="PROSITE" id="PS51194"/>
    </source>
</evidence>
<proteinExistence type="inferred from homology"/>
<dbReference type="AlphaFoldDB" id="F4KN41"/>
<evidence type="ECO:0000256" key="6">
    <source>
        <dbReference type="PROSITE-ProRule" id="PRU00552"/>
    </source>
</evidence>
<evidence type="ECO:0000256" key="4">
    <source>
        <dbReference type="ARBA" id="ARBA00022840"/>
    </source>
</evidence>
<evidence type="ECO:0000313" key="13">
    <source>
        <dbReference type="Proteomes" id="UP000006545"/>
    </source>
</evidence>
<evidence type="ECO:0000256" key="5">
    <source>
        <dbReference type="ARBA" id="ARBA00038437"/>
    </source>
</evidence>
<dbReference type="GO" id="GO:0005524">
    <property type="term" value="F:ATP binding"/>
    <property type="evidence" value="ECO:0007669"/>
    <property type="project" value="UniProtKB-KW"/>
</dbReference>
<dbReference type="InterPro" id="IPR014001">
    <property type="entry name" value="Helicase_ATP-bd"/>
</dbReference>
<keyword evidence="3 7" id="KW-0347">Helicase</keyword>
<protein>
    <submittedName>
        <fullName evidence="12">DEAD/DEAH box helicase domain protein</fullName>
    </submittedName>
</protein>
<feature type="region of interest" description="Disordered" evidence="8">
    <location>
        <begin position="377"/>
        <end position="438"/>
    </location>
</feature>
<dbReference type="InterPro" id="IPR044742">
    <property type="entry name" value="DEAD/DEAH_RhlB"/>
</dbReference>